<protein>
    <submittedName>
        <fullName evidence="2">Uncharacterized protein</fullName>
    </submittedName>
</protein>
<dbReference type="OrthoDB" id="4585112at2759"/>
<accession>G2R3W3</accession>
<evidence type="ECO:0000256" key="1">
    <source>
        <dbReference type="SAM" id="MobiDB-lite"/>
    </source>
</evidence>
<dbReference type="RefSeq" id="XP_003652354.1">
    <property type="nucleotide sequence ID" value="XM_003652306.1"/>
</dbReference>
<dbReference type="eggNOG" id="ENOG502RJYD">
    <property type="taxonomic scope" value="Eukaryota"/>
</dbReference>
<dbReference type="KEGG" id="ttt:THITE_152492"/>
<feature type="compositionally biased region" description="Low complexity" evidence="1">
    <location>
        <begin position="137"/>
        <end position="146"/>
    </location>
</feature>
<dbReference type="HOGENOM" id="CLU_872046_0_0_1"/>
<dbReference type="GeneID" id="11517894"/>
<sequence length="319" mass="33642">MRLPFINPGLCVSKNASQPVVSRPDALMENIAATRRAASQGALDRGSSARAALQSLDGNAVFLASPSPLDGMLRKTTETGDIGPFSFGSVRVPRAFEPPARPRPAKPKTTNAGRSPNDGIGGDLEDDRRQLPSYRHSTSGSVSLCDSGSSIGTWTGDHGNRFCTSSSDFTEDAGKASSKPAETPDSPLLSLGQPLSPTAQNPAISPTPNEIRALFSADMRRVNGKALRRLKKCFPDLGARLAEAQLQLPSSSSTGMPTAAGMDNCGQLEANPTPIADETAGPGQRGGERSRRLRGRVTSWVASARRAIARVCPGLRVRR</sequence>
<dbReference type="EMBL" id="CP003010">
    <property type="protein sequence ID" value="AEO66018.1"/>
    <property type="molecule type" value="Genomic_DNA"/>
</dbReference>
<organism evidence="2 3">
    <name type="scientific">Thermothielavioides terrestris (strain ATCC 38088 / NRRL 8126)</name>
    <name type="common">Thielavia terrestris</name>
    <dbReference type="NCBI Taxonomy" id="578455"/>
    <lineage>
        <taxon>Eukaryota</taxon>
        <taxon>Fungi</taxon>
        <taxon>Dikarya</taxon>
        <taxon>Ascomycota</taxon>
        <taxon>Pezizomycotina</taxon>
        <taxon>Sordariomycetes</taxon>
        <taxon>Sordariomycetidae</taxon>
        <taxon>Sordariales</taxon>
        <taxon>Chaetomiaceae</taxon>
        <taxon>Thermothielavioides</taxon>
        <taxon>Thermothielavioides terrestris</taxon>
    </lineage>
</organism>
<evidence type="ECO:0000313" key="3">
    <source>
        <dbReference type="Proteomes" id="UP000008181"/>
    </source>
</evidence>
<proteinExistence type="predicted"/>
<feature type="region of interest" description="Disordered" evidence="1">
    <location>
        <begin position="80"/>
        <end position="146"/>
    </location>
</feature>
<gene>
    <name evidence="2" type="ORF">THITE_152492</name>
</gene>
<reference evidence="2 3" key="1">
    <citation type="journal article" date="2011" name="Nat. Biotechnol.">
        <title>Comparative genomic analysis of the thermophilic biomass-degrading fungi Myceliophthora thermophila and Thielavia terrestris.</title>
        <authorList>
            <person name="Berka R.M."/>
            <person name="Grigoriev I.V."/>
            <person name="Otillar R."/>
            <person name="Salamov A."/>
            <person name="Grimwood J."/>
            <person name="Reid I."/>
            <person name="Ishmael N."/>
            <person name="John T."/>
            <person name="Darmond C."/>
            <person name="Moisan M.-C."/>
            <person name="Henrissat B."/>
            <person name="Coutinho P.M."/>
            <person name="Lombard V."/>
            <person name="Natvig D.O."/>
            <person name="Lindquist E."/>
            <person name="Schmutz J."/>
            <person name="Lucas S."/>
            <person name="Harris P."/>
            <person name="Powlowski J."/>
            <person name="Bellemare A."/>
            <person name="Taylor D."/>
            <person name="Butler G."/>
            <person name="de Vries R.P."/>
            <person name="Allijn I.E."/>
            <person name="van den Brink J."/>
            <person name="Ushinsky S."/>
            <person name="Storms R."/>
            <person name="Powell A.J."/>
            <person name="Paulsen I.T."/>
            <person name="Elbourne L.D.H."/>
            <person name="Baker S.E."/>
            <person name="Magnuson J."/>
            <person name="LaBoissiere S."/>
            <person name="Clutterbuck A.J."/>
            <person name="Martinez D."/>
            <person name="Wogulis M."/>
            <person name="de Leon A.L."/>
            <person name="Rey M.W."/>
            <person name="Tsang A."/>
        </authorList>
    </citation>
    <scope>NUCLEOTIDE SEQUENCE [LARGE SCALE GENOMIC DNA]</scope>
    <source>
        <strain evidence="3">ATCC 38088 / NRRL 8126</strain>
    </source>
</reference>
<dbReference type="AlphaFoldDB" id="G2R3W3"/>
<keyword evidence="3" id="KW-1185">Reference proteome</keyword>
<dbReference type="Proteomes" id="UP000008181">
    <property type="component" value="Chromosome 2"/>
</dbReference>
<feature type="region of interest" description="Disordered" evidence="1">
    <location>
        <begin position="168"/>
        <end position="190"/>
    </location>
</feature>
<name>G2R3W3_THETT</name>
<evidence type="ECO:0000313" key="2">
    <source>
        <dbReference type="EMBL" id="AEO66018.1"/>
    </source>
</evidence>
<feature type="region of interest" description="Disordered" evidence="1">
    <location>
        <begin position="270"/>
        <end position="294"/>
    </location>
</feature>